<comment type="caution">
    <text evidence="2">The sequence shown here is derived from an EMBL/GenBank/DDBJ whole genome shotgun (WGS) entry which is preliminary data.</text>
</comment>
<dbReference type="PANTHER" id="PTHR30136:SF35">
    <property type="entry name" value="HTH-TYPE TRANSCRIPTIONAL REGULATOR RV1719"/>
    <property type="match status" value="1"/>
</dbReference>
<gene>
    <name evidence="2" type="ORF">ACFPZ3_53025</name>
</gene>
<evidence type="ECO:0000313" key="3">
    <source>
        <dbReference type="Proteomes" id="UP001596058"/>
    </source>
</evidence>
<organism evidence="2 3">
    <name type="scientific">Nonomuraea insulae</name>
    <dbReference type="NCBI Taxonomy" id="1616787"/>
    <lineage>
        <taxon>Bacteria</taxon>
        <taxon>Bacillati</taxon>
        <taxon>Actinomycetota</taxon>
        <taxon>Actinomycetes</taxon>
        <taxon>Streptosporangiales</taxon>
        <taxon>Streptosporangiaceae</taxon>
        <taxon>Nonomuraea</taxon>
    </lineage>
</organism>
<sequence>MLLACLPRAEAGPVLARAGEPLTDESFLDRLAAIRDRGQDRAFNETIKGVSALAVPVYDASSRVAAALSVSGPSGRMSEEEMDRIEGDVLRAAQLIGRSLGA</sequence>
<proteinExistence type="predicted"/>
<evidence type="ECO:0000313" key="2">
    <source>
        <dbReference type="EMBL" id="MFC5832634.1"/>
    </source>
</evidence>
<dbReference type="Pfam" id="PF01614">
    <property type="entry name" value="IclR_C"/>
    <property type="match status" value="1"/>
</dbReference>
<feature type="domain" description="IclR-ED" evidence="1">
    <location>
        <begin position="1"/>
        <end position="102"/>
    </location>
</feature>
<dbReference type="Proteomes" id="UP001596058">
    <property type="component" value="Unassembled WGS sequence"/>
</dbReference>
<dbReference type="SUPFAM" id="SSF55781">
    <property type="entry name" value="GAF domain-like"/>
    <property type="match status" value="1"/>
</dbReference>
<dbReference type="RefSeq" id="WP_379522197.1">
    <property type="nucleotide sequence ID" value="NZ_JBHSPA010000084.1"/>
</dbReference>
<name>A0ABW1D5N6_9ACTN</name>
<dbReference type="PANTHER" id="PTHR30136">
    <property type="entry name" value="HELIX-TURN-HELIX TRANSCRIPTIONAL REGULATOR, ICLR FAMILY"/>
    <property type="match status" value="1"/>
</dbReference>
<dbReference type="EMBL" id="JBHSPA010000084">
    <property type="protein sequence ID" value="MFC5832634.1"/>
    <property type="molecule type" value="Genomic_DNA"/>
</dbReference>
<dbReference type="InterPro" id="IPR014757">
    <property type="entry name" value="Tscrpt_reg_IclR_C"/>
</dbReference>
<protein>
    <submittedName>
        <fullName evidence="2">IclR family transcriptional regulator C-terminal domain-containing protein</fullName>
    </submittedName>
</protein>
<reference evidence="3" key="1">
    <citation type="journal article" date="2019" name="Int. J. Syst. Evol. Microbiol.">
        <title>The Global Catalogue of Microorganisms (GCM) 10K type strain sequencing project: providing services to taxonomists for standard genome sequencing and annotation.</title>
        <authorList>
            <consortium name="The Broad Institute Genomics Platform"/>
            <consortium name="The Broad Institute Genome Sequencing Center for Infectious Disease"/>
            <person name="Wu L."/>
            <person name="Ma J."/>
        </authorList>
    </citation>
    <scope>NUCLEOTIDE SEQUENCE [LARGE SCALE GENOMIC DNA]</scope>
    <source>
        <strain evidence="3">CCUG 53903</strain>
    </source>
</reference>
<dbReference type="InterPro" id="IPR029016">
    <property type="entry name" value="GAF-like_dom_sf"/>
</dbReference>
<keyword evidence="3" id="KW-1185">Reference proteome</keyword>
<dbReference type="Gene3D" id="3.30.450.40">
    <property type="match status" value="1"/>
</dbReference>
<dbReference type="InterPro" id="IPR050707">
    <property type="entry name" value="HTH_MetabolicPath_Reg"/>
</dbReference>
<evidence type="ECO:0000259" key="1">
    <source>
        <dbReference type="PROSITE" id="PS51078"/>
    </source>
</evidence>
<accession>A0ABW1D5N6</accession>
<dbReference type="PROSITE" id="PS51078">
    <property type="entry name" value="ICLR_ED"/>
    <property type="match status" value="1"/>
</dbReference>